<evidence type="ECO:0000256" key="5">
    <source>
        <dbReference type="ARBA" id="ARBA00023124"/>
    </source>
</evidence>
<keyword evidence="10" id="KW-1185">Reference proteome</keyword>
<reference evidence="9" key="1">
    <citation type="submission" date="2022-05" db="EMBL/GenBank/DDBJ databases">
        <title>An RpoN-dependent PEP-CTERM gene is involved in floc formation of an Aquincola tertiaricarbonis strain.</title>
        <authorList>
            <person name="Qiu D."/>
            <person name="Xia M."/>
        </authorList>
    </citation>
    <scope>NUCLEOTIDE SEQUENCE</scope>
    <source>
        <strain evidence="9">RN12</strain>
    </source>
</reference>
<dbReference type="InterPro" id="IPR036590">
    <property type="entry name" value="SRAP-like"/>
</dbReference>
<protein>
    <recommendedName>
        <fullName evidence="8">Abasic site processing protein</fullName>
        <ecNumber evidence="8">3.4.-.-</ecNumber>
    </recommendedName>
</protein>
<dbReference type="Gene3D" id="3.90.1680.10">
    <property type="entry name" value="SOS response associated peptidase-like"/>
    <property type="match status" value="1"/>
</dbReference>
<evidence type="ECO:0000256" key="8">
    <source>
        <dbReference type="RuleBase" id="RU364100"/>
    </source>
</evidence>
<dbReference type="PANTHER" id="PTHR13604">
    <property type="entry name" value="DC12-RELATED"/>
    <property type="match status" value="1"/>
</dbReference>
<proteinExistence type="inferred from homology"/>
<keyword evidence="4 8" id="KW-0378">Hydrolase</keyword>
<evidence type="ECO:0000256" key="1">
    <source>
        <dbReference type="ARBA" id="ARBA00008136"/>
    </source>
</evidence>
<evidence type="ECO:0000256" key="4">
    <source>
        <dbReference type="ARBA" id="ARBA00022801"/>
    </source>
</evidence>
<dbReference type="EMBL" id="CP097635">
    <property type="protein sequence ID" value="URI06609.1"/>
    <property type="molecule type" value="Genomic_DNA"/>
</dbReference>
<keyword evidence="5" id="KW-0190">Covalent protein-DNA linkage</keyword>
<evidence type="ECO:0000313" key="10">
    <source>
        <dbReference type="Proteomes" id="UP001056201"/>
    </source>
</evidence>
<evidence type="ECO:0000256" key="7">
    <source>
        <dbReference type="ARBA" id="ARBA00023239"/>
    </source>
</evidence>
<dbReference type="RefSeq" id="WP_250194871.1">
    <property type="nucleotide sequence ID" value="NZ_CP097635.1"/>
</dbReference>
<sequence>MCYSAMIKAEHHRYVREWGVDIGIAEFVQLFWWRWTTEETLGAQKRPRTPKAMDLGFLRDPRTDDERLIARYITEANARQETDWQRELFVQRARLVKAEQQLATKPTRKAQDDQRIAGAKITQLKGWLDDLQRTEPLPRDARIYPGWYAPVMVMEGGRRVLKPMRYQCRPEGVPADYDRRYPGTYNARRDNLRGPFWRRVFGVSHGVMIVDRFFENVQRDGQNVVLEFVPADGREMLVACLWSRWVGPDGEPLLSFAAVTDEPPPEVAAAGHDRCIVPLKPEHVDAWLQPGRHSLDELDRLLEDRERPLYQHKLAA</sequence>
<evidence type="ECO:0000256" key="3">
    <source>
        <dbReference type="ARBA" id="ARBA00022763"/>
    </source>
</evidence>
<accession>A0ABY4S2J1</accession>
<keyword evidence="6" id="KW-0238">DNA-binding</keyword>
<dbReference type="SUPFAM" id="SSF143081">
    <property type="entry name" value="BB1717-like"/>
    <property type="match status" value="1"/>
</dbReference>
<dbReference type="Pfam" id="PF02586">
    <property type="entry name" value="SRAP"/>
    <property type="match status" value="1"/>
</dbReference>
<keyword evidence="3" id="KW-0227">DNA damage</keyword>
<evidence type="ECO:0000313" key="9">
    <source>
        <dbReference type="EMBL" id="URI06609.1"/>
    </source>
</evidence>
<name>A0ABY4S2J1_AQUTE</name>
<evidence type="ECO:0000256" key="2">
    <source>
        <dbReference type="ARBA" id="ARBA00022670"/>
    </source>
</evidence>
<gene>
    <name evidence="9" type="ORF">MW290_11935</name>
</gene>
<organism evidence="9 10">
    <name type="scientific">Aquincola tertiaricarbonis</name>
    <dbReference type="NCBI Taxonomy" id="391953"/>
    <lineage>
        <taxon>Bacteria</taxon>
        <taxon>Pseudomonadati</taxon>
        <taxon>Pseudomonadota</taxon>
        <taxon>Betaproteobacteria</taxon>
        <taxon>Burkholderiales</taxon>
        <taxon>Sphaerotilaceae</taxon>
        <taxon>Aquincola</taxon>
    </lineage>
</organism>
<keyword evidence="7" id="KW-0456">Lyase</keyword>
<comment type="similarity">
    <text evidence="1 8">Belongs to the SOS response-associated peptidase family.</text>
</comment>
<evidence type="ECO:0000256" key="6">
    <source>
        <dbReference type="ARBA" id="ARBA00023125"/>
    </source>
</evidence>
<dbReference type="EC" id="3.4.-.-" evidence="8"/>
<dbReference type="PANTHER" id="PTHR13604:SF0">
    <property type="entry name" value="ABASIC SITE PROCESSING PROTEIN HMCES"/>
    <property type="match status" value="1"/>
</dbReference>
<dbReference type="InterPro" id="IPR003738">
    <property type="entry name" value="SRAP"/>
</dbReference>
<dbReference type="Proteomes" id="UP001056201">
    <property type="component" value="Chromosome 1"/>
</dbReference>
<keyword evidence="2 8" id="KW-0645">Protease</keyword>